<keyword evidence="4" id="KW-1185">Reference proteome</keyword>
<dbReference type="SUPFAM" id="SSF51735">
    <property type="entry name" value="NAD(P)-binding Rossmann-fold domains"/>
    <property type="match status" value="1"/>
</dbReference>
<evidence type="ECO:0000313" key="4">
    <source>
        <dbReference type="Proteomes" id="UP000019118"/>
    </source>
</evidence>
<dbReference type="PANTHER" id="PTHR43355:SF2">
    <property type="entry name" value="FLAVIN REDUCTASE (NADPH)"/>
    <property type="match status" value="1"/>
</dbReference>
<sequence>MGSIMAATAIFGSTGTTGLCATEAAVKKGLQVKVLVRDPLKLPAPLKEQVEAVEGNVLNYEDVLRTVRGTERIVVVLGTRNDLKPTTELSEGMKNIVKAAREANVDVISICLSAFLFYEPDKVPPMFTEINAEHKRMLEVVKQSDLKYIAVFPPHIADQPASSYLVQVDASVGRVVSKYDLGQFLVDCLDKPEFYRQVVGIASKQD</sequence>
<dbReference type="HOGENOM" id="CLU_025711_2_0_1"/>
<dbReference type="OrthoDB" id="419598at2759"/>
<dbReference type="GO" id="GO:0042602">
    <property type="term" value="F:riboflavin reductase (NADPH) activity"/>
    <property type="evidence" value="ECO:0007669"/>
    <property type="project" value="TreeGrafter"/>
</dbReference>
<evidence type="ECO:0000313" key="3">
    <source>
        <dbReference type="EnsemblMetazoa" id="XP_019756218.1"/>
    </source>
</evidence>
<dbReference type="Proteomes" id="UP000019118">
    <property type="component" value="Unassembled WGS sequence"/>
</dbReference>
<reference evidence="3" key="2">
    <citation type="submission" date="2024-08" db="UniProtKB">
        <authorList>
            <consortium name="EnsemblMetazoa"/>
        </authorList>
    </citation>
    <scope>IDENTIFICATION</scope>
</reference>
<dbReference type="Pfam" id="PF13460">
    <property type="entry name" value="NAD_binding_10"/>
    <property type="match status" value="1"/>
</dbReference>
<reference evidence="2 4" key="1">
    <citation type="journal article" date="2013" name="Genome Biol.">
        <title>Draft genome of the mountain pine beetle, Dendroctonus ponderosae Hopkins, a major forest pest.</title>
        <authorList>
            <person name="Keeling C.I."/>
            <person name="Yuen M.M."/>
            <person name="Liao N.Y."/>
            <person name="Docking T.R."/>
            <person name="Chan S.K."/>
            <person name="Taylor G.A."/>
            <person name="Palmquist D.L."/>
            <person name="Jackman S.D."/>
            <person name="Nguyen A."/>
            <person name="Li M."/>
            <person name="Henderson H."/>
            <person name="Janes J.K."/>
            <person name="Zhao Y."/>
            <person name="Pandoh P."/>
            <person name="Moore R."/>
            <person name="Sperling F.A."/>
            <person name="Huber D.P."/>
            <person name="Birol I."/>
            <person name="Jones S.J."/>
            <person name="Bohlmann J."/>
        </authorList>
    </citation>
    <scope>NUCLEOTIDE SEQUENCE</scope>
</reference>
<feature type="non-terminal residue" evidence="2">
    <location>
        <position position="1"/>
    </location>
</feature>
<name>N6UCT5_DENPD</name>
<dbReference type="Gene3D" id="3.40.50.720">
    <property type="entry name" value="NAD(P)-binding Rossmann-like Domain"/>
    <property type="match status" value="1"/>
</dbReference>
<dbReference type="InterPro" id="IPR051606">
    <property type="entry name" value="Polyketide_Oxido-like"/>
</dbReference>
<dbReference type="InterPro" id="IPR036291">
    <property type="entry name" value="NAD(P)-bd_dom_sf"/>
</dbReference>
<dbReference type="InterPro" id="IPR016040">
    <property type="entry name" value="NAD(P)-bd_dom"/>
</dbReference>
<organism evidence="2">
    <name type="scientific">Dendroctonus ponderosae</name>
    <name type="common">Mountain pine beetle</name>
    <dbReference type="NCBI Taxonomy" id="77166"/>
    <lineage>
        <taxon>Eukaryota</taxon>
        <taxon>Metazoa</taxon>
        <taxon>Ecdysozoa</taxon>
        <taxon>Arthropoda</taxon>
        <taxon>Hexapoda</taxon>
        <taxon>Insecta</taxon>
        <taxon>Pterygota</taxon>
        <taxon>Neoptera</taxon>
        <taxon>Endopterygota</taxon>
        <taxon>Coleoptera</taxon>
        <taxon>Polyphaga</taxon>
        <taxon>Cucujiformia</taxon>
        <taxon>Curculionidae</taxon>
        <taxon>Scolytinae</taxon>
        <taxon>Dendroctonus</taxon>
    </lineage>
</organism>
<feature type="domain" description="NAD(P)-binding" evidence="1">
    <location>
        <begin position="12"/>
        <end position="192"/>
    </location>
</feature>
<accession>N6UCT5</accession>
<dbReference type="EMBL" id="KB740694">
    <property type="protein sequence ID" value="ENN79480.1"/>
    <property type="molecule type" value="Genomic_DNA"/>
</dbReference>
<evidence type="ECO:0000313" key="2">
    <source>
        <dbReference type="EMBL" id="ENN79480.1"/>
    </source>
</evidence>
<proteinExistence type="predicted"/>
<protein>
    <recommendedName>
        <fullName evidence="1">NAD(P)-binding domain-containing protein</fullName>
    </recommendedName>
</protein>
<gene>
    <name evidence="3" type="primary">109534878</name>
    <name evidence="2" type="ORF">YQE_04124</name>
</gene>
<dbReference type="GO" id="GO:0004074">
    <property type="term" value="F:biliverdin reductase [NAD(P)H] activity"/>
    <property type="evidence" value="ECO:0007669"/>
    <property type="project" value="TreeGrafter"/>
</dbReference>
<evidence type="ECO:0000259" key="1">
    <source>
        <dbReference type="Pfam" id="PF13460"/>
    </source>
</evidence>
<dbReference type="EnsemblMetazoa" id="XM_019900659.1">
    <property type="protein sequence ID" value="XP_019756218.1"/>
    <property type="gene ID" value="LOC109534878"/>
</dbReference>
<dbReference type="AlphaFoldDB" id="N6UCT5"/>
<dbReference type="PANTHER" id="PTHR43355">
    <property type="entry name" value="FLAVIN REDUCTASE (NADPH)"/>
    <property type="match status" value="1"/>
</dbReference>
<dbReference type="OMA" id="ACKKIAI"/>